<dbReference type="RefSeq" id="WP_218320129.1">
    <property type="nucleotide sequence ID" value="NZ_JAEEGC010000037.1"/>
</dbReference>
<dbReference type="Proteomes" id="UP000694308">
    <property type="component" value="Unassembled WGS sequence"/>
</dbReference>
<evidence type="ECO:0000313" key="1">
    <source>
        <dbReference type="EMBL" id="MBV7273104.1"/>
    </source>
</evidence>
<organism evidence="1 2">
    <name type="scientific">Clostridium thailandense</name>
    <dbReference type="NCBI Taxonomy" id="2794346"/>
    <lineage>
        <taxon>Bacteria</taxon>
        <taxon>Bacillati</taxon>
        <taxon>Bacillota</taxon>
        <taxon>Clostridia</taxon>
        <taxon>Eubacteriales</taxon>
        <taxon>Clostridiaceae</taxon>
        <taxon>Clostridium</taxon>
    </lineage>
</organism>
<dbReference type="CDD" id="cd06587">
    <property type="entry name" value="VOC"/>
    <property type="match status" value="1"/>
</dbReference>
<dbReference type="AlphaFoldDB" id="A0A949TYY2"/>
<name>A0A949TYY2_9CLOT</name>
<reference evidence="1" key="1">
    <citation type="submission" date="2020-12" db="EMBL/GenBank/DDBJ databases">
        <title>Clostridium thailandense sp. nov., a novel acetogenic bacterium isolated from peat land soil in Thailand.</title>
        <authorList>
            <person name="Chaikitkaew S."/>
            <person name="Birkeland N.K."/>
        </authorList>
    </citation>
    <scope>NUCLEOTIDE SEQUENCE</scope>
    <source>
        <strain evidence="1">PL3</strain>
    </source>
</reference>
<gene>
    <name evidence="1" type="ORF">I6U48_09295</name>
</gene>
<proteinExistence type="predicted"/>
<protein>
    <submittedName>
        <fullName evidence="1">VOC family protein</fullName>
    </submittedName>
</protein>
<accession>A0A949TYY2</accession>
<evidence type="ECO:0000313" key="2">
    <source>
        <dbReference type="Proteomes" id="UP000694308"/>
    </source>
</evidence>
<sequence length="118" mass="13664">MQIKQTLNRFYVHNIEQSIEFYEKVLNEKCNLRFKYSQVNLELAQIGNILILAGSDEALKPFRDTQATFLVDSIIEFKNFLLNNGATVIRDLKEVPTGMNMTVKHLDGTIVEYVEHKN</sequence>
<comment type="caution">
    <text evidence="1">The sequence shown here is derived from an EMBL/GenBank/DDBJ whole genome shotgun (WGS) entry which is preliminary data.</text>
</comment>
<keyword evidence="2" id="KW-1185">Reference proteome</keyword>
<dbReference type="EMBL" id="JAEEGC010000037">
    <property type="protein sequence ID" value="MBV7273104.1"/>
    <property type="molecule type" value="Genomic_DNA"/>
</dbReference>